<accession>I0W691</accession>
<protein>
    <recommendedName>
        <fullName evidence="5">PucR C-terminal helix-turn-helix domain-containing protein</fullName>
    </recommendedName>
</protein>
<dbReference type="InterPro" id="IPR042070">
    <property type="entry name" value="PucR_C-HTH_sf"/>
</dbReference>
<evidence type="ECO:0000259" key="2">
    <source>
        <dbReference type="Pfam" id="PF14361"/>
    </source>
</evidence>
<feature type="domain" description="PucR C-terminal helix-turn-helix" evidence="1">
    <location>
        <begin position="309"/>
        <end position="364"/>
    </location>
</feature>
<evidence type="ECO:0008006" key="5">
    <source>
        <dbReference type="Google" id="ProtNLM"/>
    </source>
</evidence>
<gene>
    <name evidence="3" type="ORF">W59_39439</name>
</gene>
<dbReference type="PANTHER" id="PTHR33744">
    <property type="entry name" value="CARBOHYDRATE DIACID REGULATOR"/>
    <property type="match status" value="1"/>
</dbReference>
<dbReference type="InterPro" id="IPR051448">
    <property type="entry name" value="CdaR-like_regulators"/>
</dbReference>
<comment type="caution">
    <text evidence="3">The sequence shown here is derived from an EMBL/GenBank/DDBJ whole genome shotgun (WGS) entry which is preliminary data.</text>
</comment>
<dbReference type="PANTHER" id="PTHR33744:SF7">
    <property type="entry name" value="PUCR FAMILY TRANSCRIPTIONAL REGULATOR"/>
    <property type="match status" value="1"/>
</dbReference>
<dbReference type="PATRIC" id="fig|1165867.3.peg.8088"/>
<dbReference type="Pfam" id="PF14361">
    <property type="entry name" value="RsbRD_N"/>
    <property type="match status" value="1"/>
</dbReference>
<sequence length="374" mass="41040">MLLELVRQRLEPLGRRIVQRMQDEMPAYAELPVDDLLPAALVNVELMLPAMSSSRSFTDAEVAAFVAHGEARARRGIAIEELLRGWRLGTRVMVDEMLALARQETLDEGIVLELTRNVLAASDAAMVFAARGHRNAELLWDRAEQQRRVDLLRSILLGGIDPAQSREDMESLGLDPDARYRAIRACPTPEMPADNVERLLSVGPWRHAPRGLTALIDGDVCGFVDHVPADTTEVSVGVGPSTLLDGLPTSFRIASRAAATAAAFGLGGVHSLDQLGLLPAVLADDDVGDEMVRRYVAPLDDGQGGLDVLETVRRYLANHMKVDVTASALFVHENTVRYRLRRFEDVTGAELRDPGSAMEVWWGLQRSSIAARRT</sequence>
<dbReference type="RefSeq" id="WP_007301721.1">
    <property type="nucleotide sequence ID" value="NZ_AJJH01000178.1"/>
</dbReference>
<dbReference type="Gene3D" id="1.10.10.2840">
    <property type="entry name" value="PucR C-terminal helix-turn-helix domain"/>
    <property type="match status" value="1"/>
</dbReference>
<dbReference type="AlphaFoldDB" id="I0W691"/>
<feature type="domain" description="RsbT co-antagonist protein RsbRD N-terminal" evidence="2">
    <location>
        <begin position="13"/>
        <end position="148"/>
    </location>
</feature>
<reference evidence="3 4" key="1">
    <citation type="journal article" date="2012" name="J. Bacteriol.">
        <title>Draft genome sequence of the nitrophenol-degrading actinomycete Rhodococcus imtechensis RKJ300.</title>
        <authorList>
            <person name="Vikram S."/>
            <person name="Kumar S."/>
            <person name="Subramanian S."/>
            <person name="Raghava G.P."/>
        </authorList>
    </citation>
    <scope>NUCLEOTIDE SEQUENCE [LARGE SCALE GENOMIC DNA]</scope>
    <source>
        <strain evidence="3 4">RKJ300</strain>
    </source>
</reference>
<dbReference type="InterPro" id="IPR025736">
    <property type="entry name" value="PucR_C-HTH_dom"/>
</dbReference>
<proteinExistence type="predicted"/>
<evidence type="ECO:0000313" key="3">
    <source>
        <dbReference type="EMBL" id="EID71907.1"/>
    </source>
</evidence>
<dbReference type="EMBL" id="AJJH01000178">
    <property type="protein sequence ID" value="EID71907.1"/>
    <property type="molecule type" value="Genomic_DNA"/>
</dbReference>
<dbReference type="Proteomes" id="UP000006447">
    <property type="component" value="Unassembled WGS sequence"/>
</dbReference>
<organism evidence="3 4">
    <name type="scientific">Rhodococcus opacus RKJ300 = JCM 13270</name>
    <dbReference type="NCBI Taxonomy" id="1165867"/>
    <lineage>
        <taxon>Bacteria</taxon>
        <taxon>Bacillati</taxon>
        <taxon>Actinomycetota</taxon>
        <taxon>Actinomycetes</taxon>
        <taxon>Mycobacteriales</taxon>
        <taxon>Nocardiaceae</taxon>
        <taxon>Rhodococcus</taxon>
    </lineage>
</organism>
<evidence type="ECO:0000259" key="1">
    <source>
        <dbReference type="Pfam" id="PF13556"/>
    </source>
</evidence>
<name>I0W691_RHOOP</name>
<dbReference type="Pfam" id="PF13556">
    <property type="entry name" value="HTH_30"/>
    <property type="match status" value="1"/>
</dbReference>
<dbReference type="InterPro" id="IPR025751">
    <property type="entry name" value="RsbRD_N_dom"/>
</dbReference>
<evidence type="ECO:0000313" key="4">
    <source>
        <dbReference type="Proteomes" id="UP000006447"/>
    </source>
</evidence>